<sequence>MNKQKVTVVLIVVFLSLFYLILGIGYSQSYSPGFFPDEFAHMGYVVDVMKNNFPDYNNGLIYSSNKLNYLNHPALYYFIVGELASLLHLQDAFATLGRYVNMAISLIIIVLTCGMLYQTTQSRLATFVGGAFLLIIPMFVLLGSAVSNDQINVLGCTLVIYGLLGLMEVHKDSKPLTSCIVFICAGGIIASLSKATGSLVIVCLLVSVAIFNFSSLIKIIKKISVKQWLIITASIAIVVIYFFWTHSVYSGFYPAPQGTPAAWFWIEHPDAKRLPFSEFFGNFLNGNFVTLTIPYGHVYIMDSEFRIFIVKVILIIVAVMAGCILLKKTSNDNDFYRITFSFVMAFFIFFIIYLFTIRDMHLKTGYTGAMQARYFFGFLPVCSLVIAKVMSRVKSNLIKTIVSIMMIASLMMSGYPALVKLSELRVWQSTTIIEQPLFNTSYGYLIKGRRFEQTILTESNTLRGVELMLATFARKNHGPVTLALIDNSGKIVASEVIMMENLADNTYAWFDFRRVKIIKNQQYTLRLTCDECTQDNAITWWAIKQEFEAPVFLLTRFGPGAGDRYAKGKAYVDGANVGGAYAFRLYFQ</sequence>
<evidence type="ECO:0000256" key="8">
    <source>
        <dbReference type="SAM" id="Phobius"/>
    </source>
</evidence>
<gene>
    <name evidence="9" type="ORF">M8318_01815</name>
</gene>
<evidence type="ECO:0000256" key="4">
    <source>
        <dbReference type="ARBA" id="ARBA00022679"/>
    </source>
</evidence>
<keyword evidence="5 8" id="KW-0812">Transmembrane</keyword>
<feature type="transmembrane region" description="Helical" evidence="8">
    <location>
        <begin position="124"/>
        <end position="145"/>
    </location>
</feature>
<dbReference type="PANTHER" id="PTHR33908:SF11">
    <property type="entry name" value="MEMBRANE PROTEIN"/>
    <property type="match status" value="1"/>
</dbReference>
<feature type="transmembrane region" description="Helical" evidence="8">
    <location>
        <begin position="397"/>
        <end position="418"/>
    </location>
</feature>
<feature type="transmembrane region" description="Helical" evidence="8">
    <location>
        <begin position="176"/>
        <end position="193"/>
    </location>
</feature>
<name>A0ABT2R6A2_9ENTR</name>
<feature type="transmembrane region" description="Helical" evidence="8">
    <location>
        <begin position="338"/>
        <end position="357"/>
    </location>
</feature>
<evidence type="ECO:0008006" key="11">
    <source>
        <dbReference type="Google" id="ProtNLM"/>
    </source>
</evidence>
<dbReference type="Proteomes" id="UP001062027">
    <property type="component" value="Unassembled WGS sequence"/>
</dbReference>
<evidence type="ECO:0000313" key="10">
    <source>
        <dbReference type="Proteomes" id="UP001062027"/>
    </source>
</evidence>
<evidence type="ECO:0000313" key="9">
    <source>
        <dbReference type="EMBL" id="MCU6676405.1"/>
    </source>
</evidence>
<comment type="caution">
    <text evidence="9">The sequence shown here is derived from an EMBL/GenBank/DDBJ whole genome shotgun (WGS) entry which is preliminary data.</text>
</comment>
<comment type="subcellular location">
    <subcellularLocation>
        <location evidence="1">Cell membrane</location>
        <topology evidence="1">Multi-pass membrane protein</topology>
    </subcellularLocation>
</comment>
<dbReference type="RefSeq" id="WP_262660787.1">
    <property type="nucleotide sequence ID" value="NZ_JAMHKS010000060.1"/>
</dbReference>
<keyword evidence="6 8" id="KW-1133">Transmembrane helix</keyword>
<proteinExistence type="predicted"/>
<keyword evidence="7 8" id="KW-0472">Membrane</keyword>
<evidence type="ECO:0000256" key="1">
    <source>
        <dbReference type="ARBA" id="ARBA00004651"/>
    </source>
</evidence>
<dbReference type="InterPro" id="IPR050297">
    <property type="entry name" value="LipidA_mod_glycosyltrf_83"/>
</dbReference>
<feature type="transmembrane region" description="Helical" evidence="8">
    <location>
        <begin position="227"/>
        <end position="244"/>
    </location>
</feature>
<organism evidence="9 10">
    <name type="scientific">Leclercia tamurae</name>
    <dbReference type="NCBI Taxonomy" id="2926467"/>
    <lineage>
        <taxon>Bacteria</taxon>
        <taxon>Pseudomonadati</taxon>
        <taxon>Pseudomonadota</taxon>
        <taxon>Gammaproteobacteria</taxon>
        <taxon>Enterobacterales</taxon>
        <taxon>Enterobacteriaceae</taxon>
        <taxon>Leclercia</taxon>
    </lineage>
</organism>
<evidence type="ECO:0000256" key="5">
    <source>
        <dbReference type="ARBA" id="ARBA00022692"/>
    </source>
</evidence>
<evidence type="ECO:0000256" key="3">
    <source>
        <dbReference type="ARBA" id="ARBA00022676"/>
    </source>
</evidence>
<evidence type="ECO:0000256" key="2">
    <source>
        <dbReference type="ARBA" id="ARBA00022475"/>
    </source>
</evidence>
<keyword evidence="2" id="KW-1003">Cell membrane</keyword>
<feature type="transmembrane region" description="Helical" evidence="8">
    <location>
        <begin position="6"/>
        <end position="26"/>
    </location>
</feature>
<dbReference type="EMBL" id="JAMHKS010000060">
    <property type="protein sequence ID" value="MCU6676405.1"/>
    <property type="molecule type" value="Genomic_DNA"/>
</dbReference>
<evidence type="ECO:0000256" key="7">
    <source>
        <dbReference type="ARBA" id="ARBA00023136"/>
    </source>
</evidence>
<feature type="transmembrane region" description="Helical" evidence="8">
    <location>
        <begin position="199"/>
        <end position="220"/>
    </location>
</feature>
<evidence type="ECO:0000256" key="6">
    <source>
        <dbReference type="ARBA" id="ARBA00022989"/>
    </source>
</evidence>
<feature type="transmembrane region" description="Helical" evidence="8">
    <location>
        <begin position="151"/>
        <end position="169"/>
    </location>
</feature>
<keyword evidence="4" id="KW-0808">Transferase</keyword>
<feature type="transmembrane region" description="Helical" evidence="8">
    <location>
        <begin position="372"/>
        <end position="390"/>
    </location>
</feature>
<feature type="transmembrane region" description="Helical" evidence="8">
    <location>
        <begin position="99"/>
        <end position="117"/>
    </location>
</feature>
<keyword evidence="10" id="KW-1185">Reference proteome</keyword>
<accession>A0ABT2R6A2</accession>
<keyword evidence="3" id="KW-0328">Glycosyltransferase</keyword>
<feature type="transmembrane region" description="Helical" evidence="8">
    <location>
        <begin position="305"/>
        <end position="326"/>
    </location>
</feature>
<dbReference type="PANTHER" id="PTHR33908">
    <property type="entry name" value="MANNOSYLTRANSFERASE YKCB-RELATED"/>
    <property type="match status" value="1"/>
</dbReference>
<protein>
    <recommendedName>
        <fullName evidence="11">Glycosyltransferase RgtA/B/C/D-like domain-containing protein</fullName>
    </recommendedName>
</protein>
<reference evidence="9" key="1">
    <citation type="submission" date="2022-05" db="EMBL/GenBank/DDBJ databases">
        <title>Description of a novel species of Leclercia; Leclercia tamurae and the Proposal for a Novel Genus Silvania gen. nov. Containing Two Novel Species Silvania hatchlandensis sp. nov. and Silvania confinis sp. nov. Isolated from the Rhizosphere of Oak.</title>
        <authorList>
            <person name="Maddock D.W."/>
            <person name="Brady C.L."/>
            <person name="Denman S."/>
            <person name="Arnold D."/>
        </authorList>
    </citation>
    <scope>NUCLEOTIDE SEQUENCE</scope>
    <source>
        <strain evidence="9">H6S3</strain>
    </source>
</reference>